<feature type="transmembrane region" description="Helical" evidence="1">
    <location>
        <begin position="23"/>
        <end position="48"/>
    </location>
</feature>
<keyword evidence="1" id="KW-1133">Transmembrane helix</keyword>
<organism evidence="2 3">
    <name type="scientific">Alkalicella caledoniensis</name>
    <dbReference type="NCBI Taxonomy" id="2731377"/>
    <lineage>
        <taxon>Bacteria</taxon>
        <taxon>Bacillati</taxon>
        <taxon>Bacillota</taxon>
        <taxon>Clostridia</taxon>
        <taxon>Eubacteriales</taxon>
        <taxon>Proteinivoracaceae</taxon>
        <taxon>Alkalicella</taxon>
    </lineage>
</organism>
<gene>
    <name evidence="2" type="ORF">HYG86_10655</name>
</gene>
<evidence type="ECO:0000313" key="2">
    <source>
        <dbReference type="EMBL" id="QNO15189.1"/>
    </source>
</evidence>
<keyword evidence="1" id="KW-0812">Transmembrane</keyword>
<keyword evidence="1" id="KW-0472">Membrane</keyword>
<evidence type="ECO:0000256" key="1">
    <source>
        <dbReference type="SAM" id="Phobius"/>
    </source>
</evidence>
<sequence>MNRILSIFVEGIYNITGVNGALLFAYGFFTGLLLIFSGTLLVIMYNLWARTN</sequence>
<dbReference type="AlphaFoldDB" id="A0A7G9W927"/>
<proteinExistence type="predicted"/>
<dbReference type="RefSeq" id="WP_213165554.1">
    <property type="nucleotide sequence ID" value="NZ_CP058559.1"/>
</dbReference>
<evidence type="ECO:0000313" key="3">
    <source>
        <dbReference type="Proteomes" id="UP000516160"/>
    </source>
</evidence>
<name>A0A7G9W927_ALKCA</name>
<keyword evidence="3" id="KW-1185">Reference proteome</keyword>
<reference evidence="2 3" key="1">
    <citation type="submission" date="2020-07" db="EMBL/GenBank/DDBJ databases">
        <title>Alkalicella. sp. LB2 genome.</title>
        <authorList>
            <person name="Postec A."/>
            <person name="Quemeneur M."/>
        </authorList>
    </citation>
    <scope>NUCLEOTIDE SEQUENCE [LARGE SCALE GENOMIC DNA]</scope>
    <source>
        <strain evidence="2 3">LB2</strain>
    </source>
</reference>
<accession>A0A7G9W927</accession>
<protein>
    <submittedName>
        <fullName evidence="2">Uncharacterized protein</fullName>
    </submittedName>
</protein>
<dbReference type="KEGG" id="acae:HYG86_10655"/>
<dbReference type="EMBL" id="CP058559">
    <property type="protein sequence ID" value="QNO15189.1"/>
    <property type="molecule type" value="Genomic_DNA"/>
</dbReference>
<dbReference type="Proteomes" id="UP000516160">
    <property type="component" value="Chromosome"/>
</dbReference>